<dbReference type="Gene3D" id="3.40.50.2300">
    <property type="match status" value="2"/>
</dbReference>
<name>A0A3B0ZT90_9ZZZZ</name>
<dbReference type="Pfam" id="PF00990">
    <property type="entry name" value="GGDEF"/>
    <property type="match status" value="1"/>
</dbReference>
<dbReference type="PANTHER" id="PTHR33121:SF79">
    <property type="entry name" value="CYCLIC DI-GMP PHOSPHODIESTERASE PDED-RELATED"/>
    <property type="match status" value="1"/>
</dbReference>
<dbReference type="InterPro" id="IPR000160">
    <property type="entry name" value="GGDEF_dom"/>
</dbReference>
<dbReference type="SUPFAM" id="SSF55073">
    <property type="entry name" value="Nucleotide cyclase"/>
    <property type="match status" value="1"/>
</dbReference>
<dbReference type="Gene3D" id="3.30.70.270">
    <property type="match status" value="1"/>
</dbReference>
<keyword evidence="1" id="KW-0812">Transmembrane</keyword>
<dbReference type="CDD" id="cd01948">
    <property type="entry name" value="EAL"/>
    <property type="match status" value="1"/>
</dbReference>
<dbReference type="SUPFAM" id="SSF141868">
    <property type="entry name" value="EAL domain-like"/>
    <property type="match status" value="1"/>
</dbReference>
<evidence type="ECO:0000313" key="4">
    <source>
        <dbReference type="EMBL" id="VAW92420.1"/>
    </source>
</evidence>
<gene>
    <name evidence="4" type="ORF">MNBD_GAMMA23-391</name>
</gene>
<evidence type="ECO:0000259" key="2">
    <source>
        <dbReference type="PROSITE" id="PS50883"/>
    </source>
</evidence>
<keyword evidence="1" id="KW-0472">Membrane</keyword>
<dbReference type="AlphaFoldDB" id="A0A3B0ZT90"/>
<dbReference type="CDD" id="cd01949">
    <property type="entry name" value="GGDEF"/>
    <property type="match status" value="1"/>
</dbReference>
<organism evidence="4">
    <name type="scientific">hydrothermal vent metagenome</name>
    <dbReference type="NCBI Taxonomy" id="652676"/>
    <lineage>
        <taxon>unclassified sequences</taxon>
        <taxon>metagenomes</taxon>
        <taxon>ecological metagenomes</taxon>
    </lineage>
</organism>
<keyword evidence="1" id="KW-1133">Transmembrane helix</keyword>
<dbReference type="InterPro" id="IPR029787">
    <property type="entry name" value="Nucleotide_cyclase"/>
</dbReference>
<dbReference type="InterPro" id="IPR035919">
    <property type="entry name" value="EAL_sf"/>
</dbReference>
<proteinExistence type="predicted"/>
<dbReference type="Gene3D" id="3.20.20.450">
    <property type="entry name" value="EAL domain"/>
    <property type="match status" value="1"/>
</dbReference>
<dbReference type="PROSITE" id="PS50883">
    <property type="entry name" value="EAL"/>
    <property type="match status" value="1"/>
</dbReference>
<reference evidence="4" key="1">
    <citation type="submission" date="2018-06" db="EMBL/GenBank/DDBJ databases">
        <authorList>
            <person name="Zhirakovskaya E."/>
        </authorList>
    </citation>
    <scope>NUCLEOTIDE SEQUENCE</scope>
</reference>
<dbReference type="EMBL" id="UOFT01000025">
    <property type="protein sequence ID" value="VAW92420.1"/>
    <property type="molecule type" value="Genomic_DNA"/>
</dbReference>
<sequence>MMVLTAMRVNALEKLDVLVIHSYHQEYPWTATQNQGFKKQLTQSLPKYAINFSTEYLNTKRIPPSVEYKLNFLLYIGTKYKSNIPDLIYVTDDNALNFLNSESQLLPWKTPVIFSGINNINIKLSNKERIFSGIFEYKDFIASISLAKEVSPNLKRIIFLGDGGVTDMAIKHTINSDEYREKNIEFIFINRKNLKSAIDELSKVNVDDSSVILTSVGGLKDQDGNIIDLKHILDSIAKTGQKILVMEDTYLHPGILGGYVTSGRIQGQSAAEIVSGIFRIVGEQVRSGRTQGKAAGTIIADIIGEGTFKHNNRMDQEISELVISWADLQRLNVYLPAETLKKARIINLPAPLVDQYPDLIKWLVWFLAILIIVLAGFSIRMRQKSRLVKEQYTDTLTNLPNRVKLLRDIRAVKRPSLAIIDINNFKSINNLYGLNVGDELLKSLGAKLQGIINGKCKLYRVGGNQFALMNKVEMSAQQFDADFNELLKEVQNNDFQLGELDINLLLTSGISRNEVEFLIPRAEQALEQAKKKNEDIHIIEGVNDQTEKYKENLRWAKKLNSALENDRIIPYFQLITNNKTGETTKYEALIRLVDDGEVISPFFFLEAAKSRRHYASLTKRMIEKTFQAMIDKDVTVSINFTVEDIRDKGTISFFKQKLNEYQVADKIIIELTESEGIENYHEVAEFITSVKELGCRVAIDDFGTGYSNFMHLIHLNVDYLKIDGSIIQNIVTDKNSEIIVKTIVDFTYQLGIETIAEFVDSQELLDKVIELGIDYSQGYFLGKPVSSM</sequence>
<dbReference type="InterPro" id="IPR001633">
    <property type="entry name" value="EAL_dom"/>
</dbReference>
<evidence type="ECO:0000259" key="3">
    <source>
        <dbReference type="PROSITE" id="PS50887"/>
    </source>
</evidence>
<protein>
    <submittedName>
        <fullName evidence="4">Diguanylate cyclase/phosphodiesterase (GGDEF &amp; EAL domains) with PAS/PAC sensor(S)</fullName>
    </submittedName>
</protein>
<feature type="domain" description="EAL" evidence="2">
    <location>
        <begin position="552"/>
        <end position="788"/>
    </location>
</feature>
<dbReference type="GO" id="GO:0071111">
    <property type="term" value="F:cyclic-guanylate-specific phosphodiesterase activity"/>
    <property type="evidence" value="ECO:0007669"/>
    <property type="project" value="InterPro"/>
</dbReference>
<dbReference type="Pfam" id="PF00563">
    <property type="entry name" value="EAL"/>
    <property type="match status" value="1"/>
</dbReference>
<feature type="domain" description="GGDEF" evidence="3">
    <location>
        <begin position="413"/>
        <end position="542"/>
    </location>
</feature>
<dbReference type="InterPro" id="IPR050706">
    <property type="entry name" value="Cyclic-di-GMP_PDE-like"/>
</dbReference>
<accession>A0A3B0ZT90</accession>
<feature type="transmembrane region" description="Helical" evidence="1">
    <location>
        <begin position="362"/>
        <end position="379"/>
    </location>
</feature>
<dbReference type="PANTHER" id="PTHR33121">
    <property type="entry name" value="CYCLIC DI-GMP PHOSPHODIESTERASE PDEF"/>
    <property type="match status" value="1"/>
</dbReference>
<dbReference type="InterPro" id="IPR043128">
    <property type="entry name" value="Rev_trsase/Diguanyl_cyclase"/>
</dbReference>
<dbReference type="SMART" id="SM00052">
    <property type="entry name" value="EAL"/>
    <property type="match status" value="1"/>
</dbReference>
<dbReference type="SMART" id="SM00267">
    <property type="entry name" value="GGDEF"/>
    <property type="match status" value="1"/>
</dbReference>
<dbReference type="PROSITE" id="PS50887">
    <property type="entry name" value="GGDEF"/>
    <property type="match status" value="1"/>
</dbReference>
<dbReference type="NCBIfam" id="TIGR00254">
    <property type="entry name" value="GGDEF"/>
    <property type="match status" value="1"/>
</dbReference>
<evidence type="ECO:0000256" key="1">
    <source>
        <dbReference type="SAM" id="Phobius"/>
    </source>
</evidence>